<protein>
    <submittedName>
        <fullName evidence="2">Uncharacterized protein</fullName>
    </submittedName>
</protein>
<dbReference type="Gene3D" id="3.40.50.720">
    <property type="entry name" value="NAD(P)-binding Rossmann-like Domain"/>
    <property type="match status" value="1"/>
</dbReference>
<dbReference type="AlphaFoldDB" id="A0AAD9S1C6"/>
<sequence length="101" mass="11380">MTNTGQRPRITDQYGFVTGINDLFFSQEWSQAAALDKDNTALLRNFLDSLELADIKPSRFVLQTGGKNYGMHIGRVRTPLVESEPQPRHLQTNSSILKKTS</sequence>
<comment type="caution">
    <text evidence="2">The sequence shown here is derived from an EMBL/GenBank/DDBJ whole genome shotgun (WGS) entry which is preliminary data.</text>
</comment>
<keyword evidence="3" id="KW-1185">Reference proteome</keyword>
<dbReference type="Proteomes" id="UP001265746">
    <property type="component" value="Unassembled WGS sequence"/>
</dbReference>
<organism evidence="2 3">
    <name type="scientific">Phomopsis amygdali</name>
    <name type="common">Fusicoccum amygdali</name>
    <dbReference type="NCBI Taxonomy" id="1214568"/>
    <lineage>
        <taxon>Eukaryota</taxon>
        <taxon>Fungi</taxon>
        <taxon>Dikarya</taxon>
        <taxon>Ascomycota</taxon>
        <taxon>Pezizomycotina</taxon>
        <taxon>Sordariomycetes</taxon>
        <taxon>Sordariomycetidae</taxon>
        <taxon>Diaporthales</taxon>
        <taxon>Diaporthaceae</taxon>
        <taxon>Diaporthe</taxon>
    </lineage>
</organism>
<proteinExistence type="predicted"/>
<dbReference type="EMBL" id="JAUJFL010000011">
    <property type="protein sequence ID" value="KAK2596515.1"/>
    <property type="molecule type" value="Genomic_DNA"/>
</dbReference>
<feature type="compositionally biased region" description="Polar residues" evidence="1">
    <location>
        <begin position="89"/>
        <end position="101"/>
    </location>
</feature>
<feature type="region of interest" description="Disordered" evidence="1">
    <location>
        <begin position="81"/>
        <end position="101"/>
    </location>
</feature>
<reference evidence="2" key="1">
    <citation type="submission" date="2023-06" db="EMBL/GenBank/DDBJ databases">
        <authorList>
            <person name="Noh H."/>
        </authorList>
    </citation>
    <scope>NUCLEOTIDE SEQUENCE</scope>
    <source>
        <strain evidence="2">DUCC20226</strain>
    </source>
</reference>
<accession>A0AAD9S1C6</accession>
<name>A0AAD9S1C6_PHOAM</name>
<evidence type="ECO:0000256" key="1">
    <source>
        <dbReference type="SAM" id="MobiDB-lite"/>
    </source>
</evidence>
<evidence type="ECO:0000313" key="3">
    <source>
        <dbReference type="Proteomes" id="UP001265746"/>
    </source>
</evidence>
<gene>
    <name evidence="2" type="ORF">N8I77_013402</name>
</gene>
<evidence type="ECO:0000313" key="2">
    <source>
        <dbReference type="EMBL" id="KAK2596515.1"/>
    </source>
</evidence>